<gene>
    <name evidence="1" type="ORF">BZL30_2918</name>
</gene>
<evidence type="ECO:0000313" key="2">
    <source>
        <dbReference type="Proteomes" id="UP000189229"/>
    </source>
</evidence>
<dbReference type="Proteomes" id="UP000189229">
    <property type="component" value="Unassembled WGS sequence"/>
</dbReference>
<dbReference type="AlphaFoldDB" id="A0A1V3XHR8"/>
<accession>A0A1V3XHR8</accession>
<dbReference type="EMBL" id="MVBM01000002">
    <property type="protein sequence ID" value="OOK78640.1"/>
    <property type="molecule type" value="Genomic_DNA"/>
</dbReference>
<protein>
    <submittedName>
        <fullName evidence="1">Putative MAGNESIUM CHELATASE domain protein</fullName>
    </submittedName>
</protein>
<name>A0A1V3XHR8_MYCKA</name>
<comment type="caution">
    <text evidence="1">The sequence shown here is derived from an EMBL/GenBank/DDBJ whole genome shotgun (WGS) entry which is preliminary data.</text>
</comment>
<sequence length="75" mass="7783">MTAVERGSAVTTGERVSAKDVLAAVPGLPVVDRIARKLGAESEGERAAALELALEALYLAKRIDKVSGEGQTVYG</sequence>
<reference evidence="1 2" key="1">
    <citation type="submission" date="2017-02" db="EMBL/GenBank/DDBJ databases">
        <title>Complete genome sequences of Mycobacterium kansasii strains isolated from rhesus macaques.</title>
        <authorList>
            <person name="Panda A."/>
            <person name="Nagaraj S."/>
            <person name="Zhao X."/>
            <person name="Tettelin H."/>
            <person name="Detolla L.J."/>
        </authorList>
    </citation>
    <scope>NUCLEOTIDE SEQUENCE [LARGE SCALE GENOMIC DNA]</scope>
    <source>
        <strain evidence="1 2">11-3813</strain>
    </source>
</reference>
<proteinExistence type="predicted"/>
<organism evidence="1 2">
    <name type="scientific">Mycobacterium kansasii</name>
    <dbReference type="NCBI Taxonomy" id="1768"/>
    <lineage>
        <taxon>Bacteria</taxon>
        <taxon>Bacillati</taxon>
        <taxon>Actinomycetota</taxon>
        <taxon>Actinomycetes</taxon>
        <taxon>Mycobacteriales</taxon>
        <taxon>Mycobacteriaceae</taxon>
        <taxon>Mycobacterium</taxon>
    </lineage>
</organism>
<evidence type="ECO:0000313" key="1">
    <source>
        <dbReference type="EMBL" id="OOK78640.1"/>
    </source>
</evidence>